<dbReference type="Proteomes" id="UP000198393">
    <property type="component" value="Unassembled WGS sequence"/>
</dbReference>
<dbReference type="OrthoDB" id="456328at2"/>
<dbReference type="CDD" id="cd17910">
    <property type="entry name" value="CheC_ClassII"/>
    <property type="match status" value="1"/>
</dbReference>
<sequence>MLTPQQKDTITEIINIGVGKGSASLSQMVGAEVLLNVPYVNLISFDNVFEELQKLADEDVHAVELKFSGEYEGLANIILPEESAGLLASLLIHEDPDSEALKEMKDGLMVEVGNIILNAIMGSFGNMLDAPLDYHMPKSYQGDITEIYGELDKERFNQVLICRTNFSIKGKNISGEILIMYEMSSFSKLKDVLDKLVAG</sequence>
<keyword evidence="4" id="KW-1185">Reference proteome</keyword>
<gene>
    <name evidence="3" type="ORF">SAMN05421640_2443</name>
</gene>
<reference evidence="3 4" key="1">
    <citation type="submission" date="2017-06" db="EMBL/GenBank/DDBJ databases">
        <authorList>
            <person name="Kim H.J."/>
            <person name="Triplett B.A."/>
        </authorList>
    </citation>
    <scope>NUCLEOTIDE SEQUENCE [LARGE SCALE GENOMIC DNA]</scope>
    <source>
        <strain evidence="3 4">DSM 19307</strain>
    </source>
</reference>
<evidence type="ECO:0000256" key="1">
    <source>
        <dbReference type="ARBA" id="ARBA00022500"/>
    </source>
</evidence>
<organism evidence="3 4">
    <name type="scientific">Ekhidna lutea</name>
    <dbReference type="NCBI Taxonomy" id="447679"/>
    <lineage>
        <taxon>Bacteria</taxon>
        <taxon>Pseudomonadati</taxon>
        <taxon>Bacteroidota</taxon>
        <taxon>Cytophagia</taxon>
        <taxon>Cytophagales</taxon>
        <taxon>Reichenbachiellaceae</taxon>
        <taxon>Ekhidna</taxon>
    </lineage>
</organism>
<evidence type="ECO:0000313" key="3">
    <source>
        <dbReference type="EMBL" id="SNT13516.1"/>
    </source>
</evidence>
<keyword evidence="2" id="KW-0378">Hydrolase</keyword>
<evidence type="ECO:0000256" key="2">
    <source>
        <dbReference type="ARBA" id="ARBA00022801"/>
    </source>
</evidence>
<dbReference type="InterPro" id="IPR028976">
    <property type="entry name" value="CheC-like_sf"/>
</dbReference>
<evidence type="ECO:0000313" key="4">
    <source>
        <dbReference type="Proteomes" id="UP000198393"/>
    </source>
</evidence>
<name>A0A239K509_EKHLU</name>
<accession>A0A239K509</accession>
<dbReference type="PANTHER" id="PTHR43693:SF1">
    <property type="entry name" value="PROTEIN PHOSPHATASE CHEZ"/>
    <property type="match status" value="1"/>
</dbReference>
<proteinExistence type="predicted"/>
<dbReference type="Gene3D" id="3.40.1550.10">
    <property type="entry name" value="CheC-like"/>
    <property type="match status" value="1"/>
</dbReference>
<dbReference type="GO" id="GO:0016787">
    <property type="term" value="F:hydrolase activity"/>
    <property type="evidence" value="ECO:0007669"/>
    <property type="project" value="UniProtKB-KW"/>
</dbReference>
<keyword evidence="1" id="KW-0145">Chemotaxis</keyword>
<dbReference type="PANTHER" id="PTHR43693">
    <property type="entry name" value="PROTEIN PHOSPHATASE CHEZ"/>
    <property type="match status" value="1"/>
</dbReference>
<dbReference type="GO" id="GO:0006935">
    <property type="term" value="P:chemotaxis"/>
    <property type="evidence" value="ECO:0007669"/>
    <property type="project" value="UniProtKB-KW"/>
</dbReference>
<dbReference type="RefSeq" id="WP_089357155.1">
    <property type="nucleotide sequence ID" value="NZ_FZPD01000004.1"/>
</dbReference>
<dbReference type="EMBL" id="FZPD01000004">
    <property type="protein sequence ID" value="SNT13516.1"/>
    <property type="molecule type" value="Genomic_DNA"/>
</dbReference>
<dbReference type="SUPFAM" id="SSF103039">
    <property type="entry name" value="CheC-like"/>
    <property type="match status" value="1"/>
</dbReference>
<dbReference type="InterPro" id="IPR050992">
    <property type="entry name" value="CheZ_family_phosphatases"/>
</dbReference>
<dbReference type="AlphaFoldDB" id="A0A239K509"/>
<protein>
    <submittedName>
        <fullName evidence="3">Chemotaxis protein CheC</fullName>
    </submittedName>
</protein>